<evidence type="ECO:0008006" key="6">
    <source>
        <dbReference type="Google" id="ProtNLM"/>
    </source>
</evidence>
<evidence type="ECO:0000256" key="1">
    <source>
        <dbReference type="ARBA" id="ARBA00022737"/>
    </source>
</evidence>
<dbReference type="EMBL" id="JACGCM010001825">
    <property type="protein sequence ID" value="KAF6148891.1"/>
    <property type="molecule type" value="Genomic_DNA"/>
</dbReference>
<dbReference type="PROSITE" id="PS51375">
    <property type="entry name" value="PPR"/>
    <property type="match status" value="7"/>
</dbReference>
<dbReference type="PANTHER" id="PTHR47932">
    <property type="entry name" value="ATPASE EXPRESSION PROTEIN 3"/>
    <property type="match status" value="1"/>
</dbReference>
<feature type="repeat" description="PPR" evidence="2">
    <location>
        <begin position="217"/>
        <end position="251"/>
    </location>
</feature>
<organism evidence="4 5">
    <name type="scientific">Kingdonia uniflora</name>
    <dbReference type="NCBI Taxonomy" id="39325"/>
    <lineage>
        <taxon>Eukaryota</taxon>
        <taxon>Viridiplantae</taxon>
        <taxon>Streptophyta</taxon>
        <taxon>Embryophyta</taxon>
        <taxon>Tracheophyta</taxon>
        <taxon>Spermatophyta</taxon>
        <taxon>Magnoliopsida</taxon>
        <taxon>Ranunculales</taxon>
        <taxon>Circaeasteraceae</taxon>
        <taxon>Kingdonia</taxon>
    </lineage>
</organism>
<keyword evidence="1" id="KW-0677">Repeat</keyword>
<feature type="repeat" description="PPR" evidence="2">
    <location>
        <begin position="252"/>
        <end position="286"/>
    </location>
</feature>
<feature type="repeat" description="PPR" evidence="2">
    <location>
        <begin position="287"/>
        <end position="321"/>
    </location>
</feature>
<feature type="repeat" description="PPR" evidence="2">
    <location>
        <begin position="322"/>
        <end position="356"/>
    </location>
</feature>
<name>A0A7J7M1Z3_9MAGN</name>
<protein>
    <recommendedName>
        <fullName evidence="6">Pentatricopeptide repeat-containing protein</fullName>
    </recommendedName>
</protein>
<feature type="region of interest" description="Disordered" evidence="3">
    <location>
        <begin position="14"/>
        <end position="39"/>
    </location>
</feature>
<comment type="caution">
    <text evidence="4">The sequence shown here is derived from an EMBL/GenBank/DDBJ whole genome shotgun (WGS) entry which is preliminary data.</text>
</comment>
<dbReference type="Gene3D" id="1.25.40.10">
    <property type="entry name" value="Tetratricopeptide repeat domain"/>
    <property type="match status" value="3"/>
</dbReference>
<evidence type="ECO:0000313" key="5">
    <source>
        <dbReference type="Proteomes" id="UP000541444"/>
    </source>
</evidence>
<dbReference type="Pfam" id="PF13041">
    <property type="entry name" value="PPR_2"/>
    <property type="match status" value="2"/>
</dbReference>
<dbReference type="InterPro" id="IPR002885">
    <property type="entry name" value="PPR_rpt"/>
</dbReference>
<dbReference type="Pfam" id="PF12854">
    <property type="entry name" value="PPR_1"/>
    <property type="match status" value="1"/>
</dbReference>
<feature type="repeat" description="PPR" evidence="2">
    <location>
        <begin position="182"/>
        <end position="216"/>
    </location>
</feature>
<feature type="repeat" description="PPR" evidence="2">
    <location>
        <begin position="357"/>
        <end position="391"/>
    </location>
</feature>
<evidence type="ECO:0000256" key="3">
    <source>
        <dbReference type="SAM" id="MobiDB-lite"/>
    </source>
</evidence>
<dbReference type="PANTHER" id="PTHR47932:SF44">
    <property type="entry name" value="MIOREX COMPLEX COMPONENT 1"/>
    <property type="match status" value="1"/>
</dbReference>
<keyword evidence="5" id="KW-1185">Reference proteome</keyword>
<dbReference type="AlphaFoldDB" id="A0A7J7M1Z3"/>
<dbReference type="InterPro" id="IPR011990">
    <property type="entry name" value="TPR-like_helical_dom_sf"/>
</dbReference>
<accession>A0A7J7M1Z3</accession>
<dbReference type="Proteomes" id="UP000541444">
    <property type="component" value="Unassembled WGS sequence"/>
</dbReference>
<evidence type="ECO:0000256" key="2">
    <source>
        <dbReference type="PROSITE-ProRule" id="PRU00708"/>
    </source>
</evidence>
<sequence length="456" mass="51976">MISSKTRTIFTKPVTQSHKIHHPPIPQTKNCYENRPRKPPNNLKLPIPFLKDLKSIQNPDSALRFFEEHRKNGFKHDYPSYSALIYRLTRARNFEAVETILGYIKHVDLRCKDILFIAVIQHFGKWGLVDKAIELFNGIPSFNCVRTVQLFNMMLNVLVDNDRFDDAGDVLRRGSKMGFRPNVVSFNIIMKGCVKKGEWEETCKVFEEMLERGIQPSVVTYNILIGFLSKKGDLGKAMKLLGDMREKGNCPNVVTYAILMEGLCSVGRFDDAKKMMFDMEYQGCKSGMVNFGVLMNDLAKNGKIDEARGLLVEMKRRHFKPDVVSYNILINYMCKESRALGAYKIFVEMQVEGYVPNSATYRMMVDGFCKVGEFERGLQVLNAMLTSGHWPRVETFCCLIVGLSEQRKLSEAGFVIEEMLKRNMEVELGAWEVLARSACAKDGVTADLVTELVTMT</sequence>
<feature type="repeat" description="PPR" evidence="2">
    <location>
        <begin position="147"/>
        <end position="181"/>
    </location>
</feature>
<dbReference type="NCBIfam" id="TIGR00756">
    <property type="entry name" value="PPR"/>
    <property type="match status" value="6"/>
</dbReference>
<dbReference type="OrthoDB" id="185373at2759"/>
<dbReference type="Pfam" id="PF01535">
    <property type="entry name" value="PPR"/>
    <property type="match status" value="3"/>
</dbReference>
<proteinExistence type="predicted"/>
<evidence type="ECO:0000313" key="4">
    <source>
        <dbReference type="EMBL" id="KAF6148891.1"/>
    </source>
</evidence>
<reference evidence="4 5" key="1">
    <citation type="journal article" date="2020" name="IScience">
        <title>Genome Sequencing of the Endangered Kingdonia uniflora (Circaeasteraceae, Ranunculales) Reveals Potential Mechanisms of Evolutionary Specialization.</title>
        <authorList>
            <person name="Sun Y."/>
            <person name="Deng T."/>
            <person name="Zhang A."/>
            <person name="Moore M.J."/>
            <person name="Landis J.B."/>
            <person name="Lin N."/>
            <person name="Zhang H."/>
            <person name="Zhang X."/>
            <person name="Huang J."/>
            <person name="Zhang X."/>
            <person name="Sun H."/>
            <person name="Wang H."/>
        </authorList>
    </citation>
    <scope>NUCLEOTIDE SEQUENCE [LARGE SCALE GENOMIC DNA]</scope>
    <source>
        <strain evidence="4">TB1705</strain>
        <tissue evidence="4">Leaf</tissue>
    </source>
</reference>
<gene>
    <name evidence="4" type="ORF">GIB67_014262</name>
</gene>